<dbReference type="Pfam" id="PF01965">
    <property type="entry name" value="DJ-1_PfpI"/>
    <property type="match status" value="1"/>
</dbReference>
<evidence type="ECO:0000313" key="6">
    <source>
        <dbReference type="Proteomes" id="UP001520878"/>
    </source>
</evidence>
<proteinExistence type="predicted"/>
<dbReference type="InterPro" id="IPR002818">
    <property type="entry name" value="DJ-1/PfpI"/>
</dbReference>
<dbReference type="PANTHER" id="PTHR43130:SF3">
    <property type="entry name" value="HTH-TYPE TRANSCRIPTIONAL REGULATOR RV1931C"/>
    <property type="match status" value="1"/>
</dbReference>
<dbReference type="PROSITE" id="PS00041">
    <property type="entry name" value="HTH_ARAC_FAMILY_1"/>
    <property type="match status" value="1"/>
</dbReference>
<sequence>MKRVAIVVHDGVSAFELGCALEVFGLQRQGLGALYECEVISFTPGPLHSTANLQILAKRADQLHLYDRIIIPSWPTSGKRLQVRMADALLSAYRQGSELVSFCSGAFLLAQLGLLDGVEATTHWQYADTFCRRFPAVKYTPDVLYTVHARLACSAGSAAALDLSLELVRRDYGYEIANQMARRLVIPPHRKGGQAQFVETPMASPQNKLSATLDWAIQQLANGIQVDDLARHANMSRRSFDRHFRQSMGTSAKHWLNQQRVRVAQALLERDDTDIQQVAAQVGFDSPVTLRVNFNKYLGVAPSDYRQQFQSVN</sequence>
<protein>
    <submittedName>
        <fullName evidence="5">Helix-turn-helix domain-containing protein</fullName>
    </submittedName>
</protein>
<dbReference type="InterPro" id="IPR029062">
    <property type="entry name" value="Class_I_gatase-like"/>
</dbReference>
<reference evidence="5 6" key="1">
    <citation type="submission" date="2021-10" db="EMBL/GenBank/DDBJ databases">
        <title>Draft genome of Aestuariibacter halophilus JC2043.</title>
        <authorList>
            <person name="Emsley S.A."/>
            <person name="Pfannmuller K.M."/>
            <person name="Ushijima B."/>
            <person name="Saw J.H."/>
            <person name="Videau P."/>
        </authorList>
    </citation>
    <scope>NUCLEOTIDE SEQUENCE [LARGE SCALE GENOMIC DNA]</scope>
    <source>
        <strain evidence="5 6">JC2043</strain>
    </source>
</reference>
<evidence type="ECO:0000256" key="2">
    <source>
        <dbReference type="ARBA" id="ARBA00023125"/>
    </source>
</evidence>
<keyword evidence="1" id="KW-0805">Transcription regulation</keyword>
<dbReference type="InterPro" id="IPR018062">
    <property type="entry name" value="HTH_AraC-typ_CS"/>
</dbReference>
<evidence type="ECO:0000313" key="5">
    <source>
        <dbReference type="EMBL" id="MCC2615848.1"/>
    </source>
</evidence>
<evidence type="ECO:0000256" key="1">
    <source>
        <dbReference type="ARBA" id="ARBA00023015"/>
    </source>
</evidence>
<keyword evidence="2" id="KW-0238">DNA-binding</keyword>
<dbReference type="InterPro" id="IPR018060">
    <property type="entry name" value="HTH_AraC"/>
</dbReference>
<dbReference type="Pfam" id="PF12833">
    <property type="entry name" value="HTH_18"/>
    <property type="match status" value="1"/>
</dbReference>
<comment type="caution">
    <text evidence="5">The sequence shown here is derived from an EMBL/GenBank/DDBJ whole genome shotgun (WGS) entry which is preliminary data.</text>
</comment>
<feature type="domain" description="HTH araC/xylS-type" evidence="4">
    <location>
        <begin position="210"/>
        <end position="308"/>
    </location>
</feature>
<dbReference type="EMBL" id="JAJEWP010000001">
    <property type="protein sequence ID" value="MCC2615848.1"/>
    <property type="molecule type" value="Genomic_DNA"/>
</dbReference>
<dbReference type="SMART" id="SM00342">
    <property type="entry name" value="HTH_ARAC"/>
    <property type="match status" value="1"/>
</dbReference>
<dbReference type="Gene3D" id="3.40.50.880">
    <property type="match status" value="1"/>
</dbReference>
<dbReference type="CDD" id="cd03137">
    <property type="entry name" value="GATase1_AraC_1"/>
    <property type="match status" value="1"/>
</dbReference>
<dbReference type="PANTHER" id="PTHR43130">
    <property type="entry name" value="ARAC-FAMILY TRANSCRIPTIONAL REGULATOR"/>
    <property type="match status" value="1"/>
</dbReference>
<evidence type="ECO:0000259" key="4">
    <source>
        <dbReference type="PROSITE" id="PS01124"/>
    </source>
</evidence>
<evidence type="ECO:0000256" key="3">
    <source>
        <dbReference type="ARBA" id="ARBA00023163"/>
    </source>
</evidence>
<accession>A0ABS8G5R9</accession>
<dbReference type="RefSeq" id="WP_229158159.1">
    <property type="nucleotide sequence ID" value="NZ_JAJEWP010000001.1"/>
</dbReference>
<dbReference type="InterPro" id="IPR052158">
    <property type="entry name" value="INH-QAR"/>
</dbReference>
<dbReference type="InterPro" id="IPR009057">
    <property type="entry name" value="Homeodomain-like_sf"/>
</dbReference>
<keyword evidence="3" id="KW-0804">Transcription</keyword>
<dbReference type="SUPFAM" id="SSF52317">
    <property type="entry name" value="Class I glutamine amidotransferase-like"/>
    <property type="match status" value="1"/>
</dbReference>
<keyword evidence="6" id="KW-1185">Reference proteome</keyword>
<gene>
    <name evidence="5" type="ORF">LJ739_06315</name>
</gene>
<name>A0ABS8G5R9_9ALTE</name>
<dbReference type="SUPFAM" id="SSF46689">
    <property type="entry name" value="Homeodomain-like"/>
    <property type="match status" value="2"/>
</dbReference>
<organism evidence="5 6">
    <name type="scientific">Fluctibacter halophilus</name>
    <dbReference type="NCBI Taxonomy" id="226011"/>
    <lineage>
        <taxon>Bacteria</taxon>
        <taxon>Pseudomonadati</taxon>
        <taxon>Pseudomonadota</taxon>
        <taxon>Gammaproteobacteria</taxon>
        <taxon>Alteromonadales</taxon>
        <taxon>Alteromonadaceae</taxon>
        <taxon>Fluctibacter</taxon>
    </lineage>
</organism>
<dbReference type="Gene3D" id="1.10.10.60">
    <property type="entry name" value="Homeodomain-like"/>
    <property type="match status" value="1"/>
</dbReference>
<dbReference type="PROSITE" id="PS01124">
    <property type="entry name" value="HTH_ARAC_FAMILY_2"/>
    <property type="match status" value="1"/>
</dbReference>
<dbReference type="Proteomes" id="UP001520878">
    <property type="component" value="Unassembled WGS sequence"/>
</dbReference>